<evidence type="ECO:0000313" key="2">
    <source>
        <dbReference type="Proteomes" id="UP000501830"/>
    </source>
</evidence>
<dbReference type="Pfam" id="PF01663">
    <property type="entry name" value="Phosphodiest"/>
    <property type="match status" value="1"/>
</dbReference>
<dbReference type="InterPro" id="IPR002591">
    <property type="entry name" value="Phosphodiest/P_Trfase"/>
</dbReference>
<dbReference type="Proteomes" id="UP000501830">
    <property type="component" value="Chromosome"/>
</dbReference>
<protein>
    <submittedName>
        <fullName evidence="1">Alkaline phosphatase family protein</fullName>
    </submittedName>
</protein>
<dbReference type="Gene3D" id="3.40.720.10">
    <property type="entry name" value="Alkaline Phosphatase, subunit A"/>
    <property type="match status" value="1"/>
</dbReference>
<dbReference type="PANTHER" id="PTHR10151:SF120">
    <property type="entry name" value="BIS(5'-ADENOSYL)-TRIPHOSPHATASE"/>
    <property type="match status" value="1"/>
</dbReference>
<dbReference type="EMBL" id="CP049889">
    <property type="protein sequence ID" value="QIK52466.1"/>
    <property type="molecule type" value="Genomic_DNA"/>
</dbReference>
<keyword evidence="2" id="KW-1185">Reference proteome</keyword>
<gene>
    <name evidence="1" type="ORF">G7058_10650</name>
</gene>
<sequence>MTKKRLYIISLDAFGDADLTFASTLPNFRKLLARSALVTGVRTVYPSLTYMAHTSIATGMYPNQHGIVNNTRLQPERVSADWYWYEKDIKTPTIFQVAKKAGYSISTLLWPVTGRSKAIDYNLAEIFPNRPWQNQIMVSGFASSLTYALDMNKKYKHLRNGIQQPELDDFITAVAIDTIKNKKPDMMAIHLVDLDSTRHKYGVKSTQARDAVVRMDKRLGEILTTLKECDMMEDTVLAVLGDHYQIDTHTVIRPNHLFVQKGWIQTDKNNRITDWKVILKAADGAAYIYRKDSSITNKMILDTLKGIDSRIDKIFTKEEFKYDGVDENAVFILEAKAGYYFKEDVSYPFMESTDKTLSGRTLAKATHGFHPDKHNYNTMLLLSGPGINTKARLEGARLVDEGPTLLHAIGLAFPVKTDGHILKELFL</sequence>
<dbReference type="SUPFAM" id="SSF53649">
    <property type="entry name" value="Alkaline phosphatase-like"/>
    <property type="match status" value="1"/>
</dbReference>
<reference evidence="1 2" key="1">
    <citation type="journal article" date="2017" name="Int. J. Syst. Evol. Microbiol.">
        <title>Jeotgalibaca porci sp. nov. and Jeotgalibaca arthritidis sp. nov., isolated from pigs, and emended description of the genus Jeotgalibaca.</title>
        <authorList>
            <person name="Zamora L."/>
            <person name="Perez-Sancho M."/>
            <person name="Dominguez L."/>
            <person name="Fernandez-Garayzabal J.F."/>
            <person name="Vela A.I."/>
        </authorList>
    </citation>
    <scope>NUCLEOTIDE SEQUENCE [LARGE SCALE GENOMIC DNA]</scope>
    <source>
        <strain evidence="1 2">CCUG 69148</strain>
    </source>
</reference>
<dbReference type="GO" id="GO:0016787">
    <property type="term" value="F:hydrolase activity"/>
    <property type="evidence" value="ECO:0007669"/>
    <property type="project" value="UniProtKB-ARBA"/>
</dbReference>
<dbReference type="RefSeq" id="WP_166063496.1">
    <property type="nucleotide sequence ID" value="NZ_CP049889.1"/>
</dbReference>
<accession>A0A6G7WJN5</accession>
<dbReference type="PANTHER" id="PTHR10151">
    <property type="entry name" value="ECTONUCLEOTIDE PYROPHOSPHATASE/PHOSPHODIESTERASE"/>
    <property type="match status" value="1"/>
</dbReference>
<evidence type="ECO:0000313" key="1">
    <source>
        <dbReference type="EMBL" id="QIK52466.1"/>
    </source>
</evidence>
<organism evidence="1 2">
    <name type="scientific">Jeotgalibaca porci</name>
    <dbReference type="NCBI Taxonomy" id="1868793"/>
    <lineage>
        <taxon>Bacteria</taxon>
        <taxon>Bacillati</taxon>
        <taxon>Bacillota</taxon>
        <taxon>Bacilli</taxon>
        <taxon>Lactobacillales</taxon>
        <taxon>Carnobacteriaceae</taxon>
        <taxon>Jeotgalibaca</taxon>
    </lineage>
</organism>
<dbReference type="CDD" id="cd16018">
    <property type="entry name" value="Enpp"/>
    <property type="match status" value="1"/>
</dbReference>
<dbReference type="InterPro" id="IPR017850">
    <property type="entry name" value="Alkaline_phosphatase_core_sf"/>
</dbReference>
<dbReference type="GeneID" id="94553745"/>
<name>A0A6G7WJN5_9LACT</name>
<dbReference type="AlphaFoldDB" id="A0A6G7WJN5"/>
<dbReference type="KEGG" id="jpo:G7058_10650"/>
<proteinExistence type="predicted"/>